<dbReference type="Proteomes" id="UP000829069">
    <property type="component" value="Plasmid p1"/>
</dbReference>
<geneLocation type="plasmid" evidence="2 3">
    <name>p1</name>
</geneLocation>
<sequence>MPRDHPAADNPDTVWAALAPELAGQPRVRISRDGGRSYPQRHERDLSSALPSQPAAVRIFGKDGTCRTICLDFDSSVDGVDRVAADVYRVTSWLHEHGARWIEDHSPNGGRHVYIPLERRVTFTEAREFVEALGSRYRSLDRSPHQNISHGCIRTPGSPHKSGGHQELAMSLTMAYDIVRRPNSPAVWERMAADLAPEMAAARALRLEEPEMSLTGPAAQLPDAAAGTGRMSRTMLAAAVDGLYDTSRYATPSEARQAVLTAAAGCGMSLTDVERRMKQGIWPGLAQFYARYRAHQRFTALRRDWEKAVKFISESQGKEDAHKTNTSRLNTQGGQLLGGLPESPHSEHRFIRTWRNALFLAEERYRGSRAGMAQRMILRALGAAAHMTGSRFIEFGVRSLAVASGVEHTTVAAHLRALREENDPLVVLVSQGRGTHGDLYCLNLPESLQEAAENRAWERGKLHSLRPVFRELGMPAAFVYEALEHSPGPVSTSDLVRHTGLSRTAVTDALEILAAWNLAERSGRDLSWRLVPATSLRQLAELFGVLDEVAEQLDRYRQQRAQWRQWLSERLSTGAILPSPGDDYPWETFEGPPDDWTLADMAFKMTA</sequence>
<feature type="region of interest" description="Disordered" evidence="1">
    <location>
        <begin position="316"/>
        <end position="336"/>
    </location>
</feature>
<dbReference type="SUPFAM" id="SSF46785">
    <property type="entry name" value="Winged helix' DNA-binding domain"/>
    <property type="match status" value="1"/>
</dbReference>
<organism evidence="2 3">
    <name type="scientific">Arthrobacter sulfonylureivorans</name>
    <dbReference type="NCBI Taxonomy" id="2486855"/>
    <lineage>
        <taxon>Bacteria</taxon>
        <taxon>Bacillati</taxon>
        <taxon>Actinomycetota</taxon>
        <taxon>Actinomycetes</taxon>
        <taxon>Micrococcales</taxon>
        <taxon>Micrococcaceae</taxon>
        <taxon>Arthrobacter</taxon>
    </lineage>
</organism>
<name>A0ABY3WBW7_9MICC</name>
<dbReference type="EMBL" id="CP093327">
    <property type="protein sequence ID" value="UNK47848.1"/>
    <property type="molecule type" value="Genomic_DNA"/>
</dbReference>
<keyword evidence="2" id="KW-0614">Plasmid</keyword>
<evidence type="ECO:0000313" key="3">
    <source>
        <dbReference type="Proteomes" id="UP000829069"/>
    </source>
</evidence>
<evidence type="ECO:0000313" key="2">
    <source>
        <dbReference type="EMBL" id="UNK47848.1"/>
    </source>
</evidence>
<gene>
    <name evidence="2" type="ORF">MNQ99_18410</name>
</gene>
<dbReference type="RefSeq" id="WP_241915547.1">
    <property type="nucleotide sequence ID" value="NZ_CP093327.1"/>
</dbReference>
<evidence type="ECO:0000256" key="1">
    <source>
        <dbReference type="SAM" id="MobiDB-lite"/>
    </source>
</evidence>
<dbReference type="Gene3D" id="1.10.10.10">
    <property type="entry name" value="Winged helix-like DNA-binding domain superfamily/Winged helix DNA-binding domain"/>
    <property type="match status" value="1"/>
</dbReference>
<feature type="region of interest" description="Disordered" evidence="1">
    <location>
        <begin position="29"/>
        <end position="49"/>
    </location>
</feature>
<feature type="region of interest" description="Disordered" evidence="1">
    <location>
        <begin position="145"/>
        <end position="165"/>
    </location>
</feature>
<accession>A0ABY3WBW7</accession>
<dbReference type="InterPro" id="IPR036388">
    <property type="entry name" value="WH-like_DNA-bd_sf"/>
</dbReference>
<keyword evidence="3" id="KW-1185">Reference proteome</keyword>
<protein>
    <submittedName>
        <fullName evidence="2">MarR family transcriptional regulator</fullName>
    </submittedName>
</protein>
<proteinExistence type="predicted"/>
<dbReference type="InterPro" id="IPR036390">
    <property type="entry name" value="WH_DNA-bd_sf"/>
</dbReference>
<reference evidence="2 3" key="1">
    <citation type="submission" date="2022-03" db="EMBL/GenBank/DDBJ databases">
        <title>Isotopic signatures of nitrous oxide derived from detoxification processes.</title>
        <authorList>
            <person name="Behrendt U."/>
            <person name="Buchen C."/>
            <person name="Well R."/>
            <person name="Ulrich A."/>
            <person name="Rohe L."/>
            <person name="Kolb S."/>
            <person name="Schloter M."/>
            <person name="Horn M.A."/>
            <person name="Augustin J."/>
        </authorList>
    </citation>
    <scope>NUCLEOTIDE SEQUENCE [LARGE SCALE GENOMIC DNA]</scope>
    <source>
        <strain evidence="2 3">S4-C24</strain>
        <plasmid evidence="2 3">p1</plasmid>
    </source>
</reference>
<feature type="compositionally biased region" description="Basic and acidic residues" evidence="1">
    <location>
        <begin position="30"/>
        <end position="46"/>
    </location>
</feature>